<dbReference type="OrthoDB" id="44789at2759"/>
<keyword evidence="3 10" id="KW-0812">Transmembrane</keyword>
<dbReference type="PROSITE" id="PS51371">
    <property type="entry name" value="CBS"/>
    <property type="match status" value="1"/>
</dbReference>
<dbReference type="EMBL" id="CDMY01000395">
    <property type="protein sequence ID" value="CEM09373.1"/>
    <property type="molecule type" value="Genomic_DNA"/>
</dbReference>
<accession>A0A0G4F9C3</accession>
<keyword evidence="2 10" id="KW-0813">Transport</keyword>
<evidence type="ECO:0000256" key="11">
    <source>
        <dbReference type="SAM" id="MobiDB-lite"/>
    </source>
</evidence>
<evidence type="ECO:0000259" key="12">
    <source>
        <dbReference type="PROSITE" id="PS51371"/>
    </source>
</evidence>
<feature type="transmembrane region" description="Helical" evidence="10">
    <location>
        <begin position="403"/>
        <end position="429"/>
    </location>
</feature>
<feature type="transmembrane region" description="Helical" evidence="10">
    <location>
        <begin position="227"/>
        <end position="253"/>
    </location>
</feature>
<dbReference type="InterPro" id="IPR046342">
    <property type="entry name" value="CBS_dom_sf"/>
</dbReference>
<keyword evidence="5 10" id="KW-1133">Transmembrane helix</keyword>
<feature type="transmembrane region" description="Helical" evidence="10">
    <location>
        <begin position="436"/>
        <end position="460"/>
    </location>
</feature>
<feature type="region of interest" description="Disordered" evidence="11">
    <location>
        <begin position="841"/>
        <end position="967"/>
    </location>
</feature>
<dbReference type="VEuPathDB" id="CryptoDB:Vbra_4254"/>
<protein>
    <recommendedName>
        <fullName evidence="10">Chloride channel protein</fullName>
    </recommendedName>
</protein>
<comment type="similarity">
    <text evidence="10">Belongs to the chloride channel (TC 2.A.49) family.</text>
</comment>
<dbReference type="InParanoid" id="A0A0G4F9C3"/>
<sequence length="967" mass="104208">MAAVESSQQAVESDSLGLLPEAAPPTLSYNIVDLFTTFEDVQKCPEILVGEDATEEGIEVGNAVLSRLVTTVRNVQWSFWLMLFCLGVLTALISWAMDMSIDLLLELRHWLCGTQTGADSPILSAVTLAGWSLGASAVAVFCCHVIAPEAMGSGIPELKTILSGVLLPRYLSLRAFVGKTLGLTAALAGGLSVGKEGPFVHIAAIIANQLAKLPPFRECAKTHTHRLTILGVAVSAGVTATFGAPVGGVLFAIEVTATFFFVNALWKAYFCVIWAVFTFRAIHAIDAIELFAGTDFQRDVNISFEILGYAVLGCVCGCLGGVFIYLTALFMRLGRRLQVHKASWYLYTFVLMLPLSVVGIWEPYLSNRDRNTLTQLFSNEDLDVSRWRLGEVGSLLVYVPYKLIVTALSLSCPVPCGLFTPVFVAGAAFGRLFGRFIASMFGASVAASYAVVGAAALAAGVTRTISVTVIVFELTGQLQMMLPVLLAVLMAYVTNAALSISVYEMMLRSKRLPYLPAIRSKKMYSLTAADIMFSPSAFTLPIRGATLTDALICRVACLGAAVPLVASREHPKLVAVLPCAEIDAIMKKYRRARRAAKFYERWLRPTRQRRAVALSHGALGEAQQPLYPQRAENGRNGSMAAQTNEHQVPQYTETPVGSGIGGDLLNASVASTTIPPLPIAQQQQQSAAAAAAATNGQRGSPQPPLAIQDGNLDLYDISSLQGTHFDLDLCAIDWAPLTVMPHTPVSKLHFLFTMLNIGQLFVCDGEGQLIGVVTRESFIESGLENVDPSSQLPPEYELLKEKFVQSFVRGVSPAESTEANHFSPTVRKSSVLLRGDATVESNYFDHPDSQPPPPHHVRRSPTRDYSPRSHTITSRVVPVPQDSGTSAAAAAAAARPHRGMSSTSGYEAFTDRGGLMSRSGTDGALGATASASVEARRAQRRQQRPIEFRIDVDDAKGGYEEETPTKK</sequence>
<evidence type="ECO:0000256" key="5">
    <source>
        <dbReference type="ARBA" id="ARBA00022989"/>
    </source>
</evidence>
<dbReference type="PhylomeDB" id="A0A0G4F9C3"/>
<dbReference type="PANTHER" id="PTHR45720">
    <property type="entry name" value="CHLORIDE CHANNEL PROTEIN 2"/>
    <property type="match status" value="1"/>
</dbReference>
<keyword evidence="8 10" id="KW-0868">Chloride</keyword>
<dbReference type="InterPro" id="IPR001807">
    <property type="entry name" value="ClC"/>
</dbReference>
<proteinExistence type="inferred from homology"/>
<dbReference type="Proteomes" id="UP000041254">
    <property type="component" value="Unassembled WGS sequence"/>
</dbReference>
<evidence type="ECO:0000313" key="14">
    <source>
        <dbReference type="Proteomes" id="UP000041254"/>
    </source>
</evidence>
<evidence type="ECO:0000313" key="13">
    <source>
        <dbReference type="EMBL" id="CEM09373.1"/>
    </source>
</evidence>
<feature type="transmembrane region" description="Helical" evidence="10">
    <location>
        <begin position="480"/>
        <end position="503"/>
    </location>
</feature>
<evidence type="ECO:0000256" key="10">
    <source>
        <dbReference type="RuleBase" id="RU361221"/>
    </source>
</evidence>
<feature type="transmembrane region" description="Helical" evidence="10">
    <location>
        <begin position="342"/>
        <end position="361"/>
    </location>
</feature>
<feature type="transmembrane region" description="Helical" evidence="10">
    <location>
        <begin position="77"/>
        <end position="97"/>
    </location>
</feature>
<organism evidence="13 14">
    <name type="scientific">Vitrella brassicaformis (strain CCMP3155)</name>
    <dbReference type="NCBI Taxonomy" id="1169540"/>
    <lineage>
        <taxon>Eukaryota</taxon>
        <taxon>Sar</taxon>
        <taxon>Alveolata</taxon>
        <taxon>Colpodellida</taxon>
        <taxon>Vitrellaceae</taxon>
        <taxon>Vitrella</taxon>
    </lineage>
</organism>
<evidence type="ECO:0000256" key="7">
    <source>
        <dbReference type="ARBA" id="ARBA00023136"/>
    </source>
</evidence>
<dbReference type="InterPro" id="IPR014743">
    <property type="entry name" value="Cl-channel_core"/>
</dbReference>
<feature type="domain" description="CBS" evidence="12">
    <location>
        <begin position="731"/>
        <end position="789"/>
    </location>
</feature>
<dbReference type="GO" id="GO:0005247">
    <property type="term" value="F:voltage-gated chloride channel activity"/>
    <property type="evidence" value="ECO:0007669"/>
    <property type="project" value="TreeGrafter"/>
</dbReference>
<dbReference type="SUPFAM" id="SSF54631">
    <property type="entry name" value="CBS-domain pair"/>
    <property type="match status" value="1"/>
</dbReference>
<dbReference type="Gene3D" id="1.10.3080.10">
    <property type="entry name" value="Clc chloride channel"/>
    <property type="match status" value="1"/>
</dbReference>
<dbReference type="InterPro" id="IPR050970">
    <property type="entry name" value="Cl_channel_volt-gated"/>
</dbReference>
<dbReference type="AlphaFoldDB" id="A0A0G4F9C3"/>
<feature type="region of interest" description="Disordered" evidence="11">
    <location>
        <begin position="681"/>
        <end position="707"/>
    </location>
</feature>
<keyword evidence="14" id="KW-1185">Reference proteome</keyword>
<dbReference type="InterPro" id="IPR000644">
    <property type="entry name" value="CBS_dom"/>
</dbReference>
<dbReference type="GO" id="GO:0016020">
    <property type="term" value="C:membrane"/>
    <property type="evidence" value="ECO:0007669"/>
    <property type="project" value="UniProtKB-SubCell"/>
</dbReference>
<evidence type="ECO:0000256" key="3">
    <source>
        <dbReference type="ARBA" id="ARBA00022692"/>
    </source>
</evidence>
<comment type="subcellular location">
    <subcellularLocation>
        <location evidence="1 10">Membrane</location>
        <topology evidence="1 10">Multi-pass membrane protein</topology>
    </subcellularLocation>
</comment>
<feature type="compositionally biased region" description="Basic and acidic residues" evidence="11">
    <location>
        <begin position="944"/>
        <end position="967"/>
    </location>
</feature>
<comment type="caution">
    <text evidence="10">Lacks conserved residue(s) required for the propagation of feature annotation.</text>
</comment>
<dbReference type="Pfam" id="PF00654">
    <property type="entry name" value="Voltage_CLC"/>
    <property type="match status" value="1"/>
</dbReference>
<gene>
    <name evidence="13" type="ORF">Vbra_4254</name>
</gene>
<keyword evidence="6 10" id="KW-0406">Ion transport</keyword>
<evidence type="ECO:0000256" key="4">
    <source>
        <dbReference type="ARBA" id="ARBA00022737"/>
    </source>
</evidence>
<dbReference type="Pfam" id="PF00571">
    <property type="entry name" value="CBS"/>
    <property type="match status" value="1"/>
</dbReference>
<name>A0A0G4F9C3_VITBC</name>
<evidence type="ECO:0000256" key="1">
    <source>
        <dbReference type="ARBA" id="ARBA00004141"/>
    </source>
</evidence>
<keyword evidence="4" id="KW-0677">Repeat</keyword>
<evidence type="ECO:0000256" key="8">
    <source>
        <dbReference type="ARBA" id="ARBA00023214"/>
    </source>
</evidence>
<dbReference type="PANTHER" id="PTHR45720:SF10">
    <property type="entry name" value="CHLORIDE CHANNEL PROTEIN 2"/>
    <property type="match status" value="1"/>
</dbReference>
<reference evidence="13 14" key="1">
    <citation type="submission" date="2014-11" db="EMBL/GenBank/DDBJ databases">
        <authorList>
            <person name="Zhu J."/>
            <person name="Qi W."/>
            <person name="Song R."/>
        </authorList>
    </citation>
    <scope>NUCLEOTIDE SEQUENCE [LARGE SCALE GENOMIC DNA]</scope>
</reference>
<dbReference type="Gene3D" id="3.10.580.10">
    <property type="entry name" value="CBS-domain"/>
    <property type="match status" value="1"/>
</dbReference>
<evidence type="ECO:0000256" key="9">
    <source>
        <dbReference type="PROSITE-ProRule" id="PRU00703"/>
    </source>
</evidence>
<feature type="transmembrane region" description="Helical" evidence="10">
    <location>
        <begin position="306"/>
        <end position="330"/>
    </location>
</feature>
<evidence type="ECO:0000256" key="2">
    <source>
        <dbReference type="ARBA" id="ARBA00022448"/>
    </source>
</evidence>
<evidence type="ECO:0000256" key="6">
    <source>
        <dbReference type="ARBA" id="ARBA00023065"/>
    </source>
</evidence>
<dbReference type="PRINTS" id="PR00762">
    <property type="entry name" value="CLCHANNEL"/>
</dbReference>
<keyword evidence="7 10" id="KW-0472">Membrane</keyword>
<dbReference type="SUPFAM" id="SSF81340">
    <property type="entry name" value="Clc chloride channel"/>
    <property type="match status" value="1"/>
</dbReference>
<keyword evidence="9" id="KW-0129">CBS domain</keyword>
<feature type="transmembrane region" description="Helical" evidence="10">
    <location>
        <begin position="128"/>
        <end position="147"/>
    </location>
</feature>
<feature type="compositionally biased region" description="Low complexity" evidence="11">
    <location>
        <begin position="681"/>
        <end position="693"/>
    </location>
</feature>